<evidence type="ECO:0000256" key="5">
    <source>
        <dbReference type="ARBA" id="ARBA00022676"/>
    </source>
</evidence>
<evidence type="ECO:0000256" key="3">
    <source>
        <dbReference type="ARBA" id="ARBA00004922"/>
    </source>
</evidence>
<comment type="pathway">
    <text evidence="3">Protein modification; protein glycosylation.</text>
</comment>
<keyword evidence="12 13" id="KW-0464">Manganese</keyword>
<evidence type="ECO:0000256" key="11">
    <source>
        <dbReference type="ARBA" id="ARBA00023136"/>
    </source>
</evidence>
<dbReference type="InterPro" id="IPR002659">
    <property type="entry name" value="Glyco_trans_31"/>
</dbReference>
<dbReference type="GO" id="GO:0008378">
    <property type="term" value="F:galactosyltransferase activity"/>
    <property type="evidence" value="ECO:0007669"/>
    <property type="project" value="TreeGrafter"/>
</dbReference>
<evidence type="ECO:0000256" key="7">
    <source>
        <dbReference type="ARBA" id="ARBA00022692"/>
    </source>
</evidence>
<organism evidence="14 15">
    <name type="scientific">Genlisea aurea</name>
    <dbReference type="NCBI Taxonomy" id="192259"/>
    <lineage>
        <taxon>Eukaryota</taxon>
        <taxon>Viridiplantae</taxon>
        <taxon>Streptophyta</taxon>
        <taxon>Embryophyta</taxon>
        <taxon>Tracheophyta</taxon>
        <taxon>Spermatophyta</taxon>
        <taxon>Magnoliopsida</taxon>
        <taxon>eudicotyledons</taxon>
        <taxon>Gunneridae</taxon>
        <taxon>Pentapetalae</taxon>
        <taxon>asterids</taxon>
        <taxon>lamiids</taxon>
        <taxon>Lamiales</taxon>
        <taxon>Lentibulariaceae</taxon>
        <taxon>Genlisea</taxon>
    </lineage>
</organism>
<comment type="cofactor">
    <cofactor evidence="1 13">
        <name>Mn(2+)</name>
        <dbReference type="ChEBI" id="CHEBI:29035"/>
    </cofactor>
</comment>
<feature type="non-terminal residue" evidence="14">
    <location>
        <position position="1"/>
    </location>
</feature>
<evidence type="ECO:0000256" key="10">
    <source>
        <dbReference type="ARBA" id="ARBA00023034"/>
    </source>
</evidence>
<evidence type="ECO:0000256" key="4">
    <source>
        <dbReference type="ARBA" id="ARBA00008661"/>
    </source>
</evidence>
<evidence type="ECO:0000256" key="13">
    <source>
        <dbReference type="RuleBase" id="RU363063"/>
    </source>
</evidence>
<comment type="caution">
    <text evidence="14">The sequence shown here is derived from an EMBL/GenBank/DDBJ whole genome shotgun (WGS) entry which is preliminary data.</text>
</comment>
<evidence type="ECO:0000256" key="12">
    <source>
        <dbReference type="ARBA" id="ARBA00023211"/>
    </source>
</evidence>
<dbReference type="Gene3D" id="3.90.550.50">
    <property type="match status" value="1"/>
</dbReference>
<evidence type="ECO:0000256" key="8">
    <source>
        <dbReference type="ARBA" id="ARBA00022968"/>
    </source>
</evidence>
<dbReference type="GO" id="GO:0000139">
    <property type="term" value="C:Golgi membrane"/>
    <property type="evidence" value="ECO:0007669"/>
    <property type="project" value="UniProtKB-SubCell"/>
</dbReference>
<evidence type="ECO:0000313" key="15">
    <source>
        <dbReference type="Proteomes" id="UP000015453"/>
    </source>
</evidence>
<keyword evidence="5 13" id="KW-0328">Glycosyltransferase</keyword>
<dbReference type="EMBL" id="AUSU01003958">
    <property type="protein sequence ID" value="EPS65915.1"/>
    <property type="molecule type" value="Genomic_DNA"/>
</dbReference>
<reference evidence="14 15" key="1">
    <citation type="journal article" date="2013" name="BMC Genomics">
        <title>The miniature genome of a carnivorous plant Genlisea aurea contains a low number of genes and short non-coding sequences.</title>
        <authorList>
            <person name="Leushkin E.V."/>
            <person name="Sutormin R.A."/>
            <person name="Nabieva E.R."/>
            <person name="Penin A.A."/>
            <person name="Kondrashov A.S."/>
            <person name="Logacheva M.D."/>
        </authorList>
    </citation>
    <scope>NUCLEOTIDE SEQUENCE [LARGE SCALE GENOMIC DNA]</scope>
</reference>
<sequence>SLSYFRAIFSLYDAKFYVKADDDIYLRPDRLSTLLAKNFSHPRLYIACMNLGNHVITDPEHKWFEPSSNLLGDKYFIYGLGTLYCLSTEVVEIIAALKNDSLRILNNEDANVGLWMLAFNVEHVDTAQLCMPECTENYIAVQMQYCGACDIEKRMVDLHDSDICSKN</sequence>
<dbReference type="SUPFAM" id="SSF53448">
    <property type="entry name" value="Nucleotide-diphospho-sugar transferases"/>
    <property type="match status" value="1"/>
</dbReference>
<dbReference type="PANTHER" id="PTHR11214:SF85">
    <property type="entry name" value="BETA-1,3-GALACTOSYLTRANSFERASE 12-RELATED"/>
    <property type="match status" value="1"/>
</dbReference>
<proteinExistence type="inferred from homology"/>
<keyword evidence="6" id="KW-0808">Transferase</keyword>
<keyword evidence="9" id="KW-1133">Transmembrane helix</keyword>
<evidence type="ECO:0000256" key="2">
    <source>
        <dbReference type="ARBA" id="ARBA00004323"/>
    </source>
</evidence>
<gene>
    <name evidence="14" type="ORF">M569_08862</name>
</gene>
<dbReference type="PANTHER" id="PTHR11214">
    <property type="entry name" value="BETA-1,3-N-ACETYLGLUCOSAMINYLTRANSFERASE"/>
    <property type="match status" value="1"/>
</dbReference>
<dbReference type="Proteomes" id="UP000015453">
    <property type="component" value="Unassembled WGS sequence"/>
</dbReference>
<dbReference type="AlphaFoldDB" id="S8CGH8"/>
<dbReference type="OrthoDB" id="414175at2759"/>
<evidence type="ECO:0000256" key="6">
    <source>
        <dbReference type="ARBA" id="ARBA00022679"/>
    </source>
</evidence>
<keyword evidence="8" id="KW-0735">Signal-anchor</keyword>
<evidence type="ECO:0000313" key="14">
    <source>
        <dbReference type="EMBL" id="EPS65915.1"/>
    </source>
</evidence>
<protein>
    <recommendedName>
        <fullName evidence="13">Hexosyltransferase</fullName>
        <ecNumber evidence="13">2.4.1.-</ecNumber>
    </recommendedName>
</protein>
<dbReference type="EC" id="2.4.1.-" evidence="13"/>
<keyword evidence="11" id="KW-0472">Membrane</keyword>
<comment type="similarity">
    <text evidence="4 13">Belongs to the glycosyltransferase 31 family.</text>
</comment>
<dbReference type="InterPro" id="IPR029044">
    <property type="entry name" value="Nucleotide-diphossugar_trans"/>
</dbReference>
<keyword evidence="7" id="KW-0812">Transmembrane</keyword>
<accession>S8CGH8</accession>
<name>S8CGH8_9LAMI</name>
<keyword evidence="15" id="KW-1185">Reference proteome</keyword>
<keyword evidence="10 13" id="KW-0333">Golgi apparatus</keyword>
<evidence type="ECO:0000256" key="1">
    <source>
        <dbReference type="ARBA" id="ARBA00001936"/>
    </source>
</evidence>
<dbReference type="UniPathway" id="UPA00378"/>
<comment type="subcellular location">
    <subcellularLocation>
        <location evidence="2 13">Golgi apparatus membrane</location>
        <topology evidence="2 13">Single-pass type II membrane protein</topology>
    </subcellularLocation>
</comment>
<evidence type="ECO:0000256" key="9">
    <source>
        <dbReference type="ARBA" id="ARBA00022989"/>
    </source>
</evidence>
<dbReference type="Pfam" id="PF01762">
    <property type="entry name" value="Galactosyl_T"/>
    <property type="match status" value="1"/>
</dbReference>